<keyword evidence="3" id="KW-1185">Reference proteome</keyword>
<organism evidence="2 3">
    <name type="scientific">Pristionchus entomophagus</name>
    <dbReference type="NCBI Taxonomy" id="358040"/>
    <lineage>
        <taxon>Eukaryota</taxon>
        <taxon>Metazoa</taxon>
        <taxon>Ecdysozoa</taxon>
        <taxon>Nematoda</taxon>
        <taxon>Chromadorea</taxon>
        <taxon>Rhabditida</taxon>
        <taxon>Rhabditina</taxon>
        <taxon>Diplogasteromorpha</taxon>
        <taxon>Diplogasteroidea</taxon>
        <taxon>Neodiplogasteridae</taxon>
        <taxon>Pristionchus</taxon>
    </lineage>
</organism>
<feature type="domain" description="NADAR" evidence="1">
    <location>
        <begin position="90"/>
        <end position="238"/>
    </location>
</feature>
<dbReference type="Gene3D" id="1.10.357.40">
    <property type="entry name" value="YbiA-like"/>
    <property type="match status" value="1"/>
</dbReference>
<sequence length="248" mass="27452">LSSPDTFPMGAHDVNAHDHLSTIDEIIGFPYGIGPILAVLEELDTKGLSVRDGFGTAPDPCFSRGAESAILPLQGMTSVESPMGARMLMFWSAHCAFSNFHPAPITIDGHFFLSSEHYFMWAKAKTFNDEQMAEEILWAETPADAKKLGRGVANFRKDVWGAGKSVRMMTIACYRKFQQNPLCRKALLSTEGTVLVEAWPDKIWSNGIDPKHPGASHPANWEGTNCLGRILTVIREHMISSKIYEDEL</sequence>
<dbReference type="AlphaFoldDB" id="A0AAV5TSG5"/>
<dbReference type="Proteomes" id="UP001432027">
    <property type="component" value="Unassembled WGS sequence"/>
</dbReference>
<gene>
    <name evidence="2" type="ORF">PENTCL1PPCAC_19287</name>
</gene>
<evidence type="ECO:0000313" key="3">
    <source>
        <dbReference type="Proteomes" id="UP001432027"/>
    </source>
</evidence>
<dbReference type="Pfam" id="PF08719">
    <property type="entry name" value="NADAR"/>
    <property type="match status" value="1"/>
</dbReference>
<protein>
    <recommendedName>
        <fullName evidence="1">NADAR domain-containing protein</fullName>
    </recommendedName>
</protein>
<dbReference type="InterPro" id="IPR037238">
    <property type="entry name" value="YbiA-like_sf"/>
</dbReference>
<dbReference type="CDD" id="cd15457">
    <property type="entry name" value="NADAR"/>
    <property type="match status" value="1"/>
</dbReference>
<dbReference type="InterPro" id="IPR012816">
    <property type="entry name" value="NADAR"/>
</dbReference>
<dbReference type="EMBL" id="BTSX01000004">
    <property type="protein sequence ID" value="GMS97112.1"/>
    <property type="molecule type" value="Genomic_DNA"/>
</dbReference>
<comment type="caution">
    <text evidence="2">The sequence shown here is derived from an EMBL/GenBank/DDBJ whole genome shotgun (WGS) entry which is preliminary data.</text>
</comment>
<feature type="non-terminal residue" evidence="2">
    <location>
        <position position="1"/>
    </location>
</feature>
<dbReference type="NCBIfam" id="TIGR02464">
    <property type="entry name" value="ribofla_fusion"/>
    <property type="match status" value="1"/>
</dbReference>
<name>A0AAV5TSG5_9BILA</name>
<accession>A0AAV5TSG5</accession>
<evidence type="ECO:0000313" key="2">
    <source>
        <dbReference type="EMBL" id="GMS97112.1"/>
    </source>
</evidence>
<dbReference type="SUPFAM" id="SSF143990">
    <property type="entry name" value="YbiA-like"/>
    <property type="match status" value="1"/>
</dbReference>
<reference evidence="2" key="1">
    <citation type="submission" date="2023-10" db="EMBL/GenBank/DDBJ databases">
        <title>Genome assembly of Pristionchus species.</title>
        <authorList>
            <person name="Yoshida K."/>
            <person name="Sommer R.J."/>
        </authorList>
    </citation>
    <scope>NUCLEOTIDE SEQUENCE</scope>
    <source>
        <strain evidence="2">RS0144</strain>
    </source>
</reference>
<evidence type="ECO:0000259" key="1">
    <source>
        <dbReference type="Pfam" id="PF08719"/>
    </source>
</evidence>
<proteinExistence type="predicted"/>